<dbReference type="Pfam" id="PF00561">
    <property type="entry name" value="Abhydrolase_1"/>
    <property type="match status" value="1"/>
</dbReference>
<proteinExistence type="predicted"/>
<accession>A0A238LF56</accession>
<organism evidence="3 4">
    <name type="scientific">Flavimaricola marinus</name>
    <dbReference type="NCBI Taxonomy" id="1819565"/>
    <lineage>
        <taxon>Bacteria</taxon>
        <taxon>Pseudomonadati</taxon>
        <taxon>Pseudomonadota</taxon>
        <taxon>Alphaproteobacteria</taxon>
        <taxon>Rhodobacterales</taxon>
        <taxon>Paracoccaceae</taxon>
        <taxon>Flavimaricola</taxon>
    </lineage>
</organism>
<sequence length="266" mass="27753">MTDMVRVPRDGFSLNALDTGQRGDAPVVLFSNSLGATLSMWEGQRAALEPTHRVIGYDTRGHGGSDTPAGPYDFDGLVADALAVMDHFEVDKATFVGLSLGGMTALGLGLTAPERLDALVCCAARADNPPPFVTSWDDRIATITANGLASIWPGTIERWLTPPTRAAHPEIEAKLHAEFLRTTDAGYIACAEALKTLSYLNHLGGLTVPAHYISGAQDLGAPAAAMEAMAAATPGASYTCIPNAAHIINIDAPAAFDAALMGILKG</sequence>
<evidence type="ECO:0000313" key="3">
    <source>
        <dbReference type="EMBL" id="SMY08044.1"/>
    </source>
</evidence>
<feature type="domain" description="AB hydrolase-1" evidence="2">
    <location>
        <begin position="26"/>
        <end position="253"/>
    </location>
</feature>
<evidence type="ECO:0000259" key="2">
    <source>
        <dbReference type="Pfam" id="PF00561"/>
    </source>
</evidence>
<reference evidence="3 4" key="1">
    <citation type="submission" date="2017-05" db="EMBL/GenBank/DDBJ databases">
        <authorList>
            <person name="Song R."/>
            <person name="Chenine A.L."/>
            <person name="Ruprecht R.M."/>
        </authorList>
    </citation>
    <scope>NUCLEOTIDE SEQUENCE [LARGE SCALE GENOMIC DNA]</scope>
    <source>
        <strain evidence="3 4">CECT 8899</strain>
    </source>
</reference>
<dbReference type="RefSeq" id="WP_093992219.1">
    <property type="nucleotide sequence ID" value="NZ_FXZK01000003.1"/>
</dbReference>
<evidence type="ECO:0000256" key="1">
    <source>
        <dbReference type="ARBA" id="ARBA00022801"/>
    </source>
</evidence>
<name>A0A238LF56_9RHOB</name>
<dbReference type="SUPFAM" id="SSF53474">
    <property type="entry name" value="alpha/beta-Hydrolases"/>
    <property type="match status" value="1"/>
</dbReference>
<keyword evidence="1 3" id="KW-0378">Hydrolase</keyword>
<gene>
    <name evidence="3" type="primary">catD_1</name>
    <name evidence="3" type="ORF">LOM8899_02191</name>
</gene>
<dbReference type="GO" id="GO:0016020">
    <property type="term" value="C:membrane"/>
    <property type="evidence" value="ECO:0007669"/>
    <property type="project" value="TreeGrafter"/>
</dbReference>
<dbReference type="PANTHER" id="PTHR43798:SF31">
    <property type="entry name" value="AB HYDROLASE SUPERFAMILY PROTEIN YCLE"/>
    <property type="match status" value="1"/>
</dbReference>
<dbReference type="EC" id="3.1.1.24" evidence="3"/>
<dbReference type="InterPro" id="IPR050266">
    <property type="entry name" value="AB_hydrolase_sf"/>
</dbReference>
<dbReference type="OrthoDB" id="9785847at2"/>
<dbReference type="EMBL" id="FXZK01000003">
    <property type="protein sequence ID" value="SMY08044.1"/>
    <property type="molecule type" value="Genomic_DNA"/>
</dbReference>
<evidence type="ECO:0000313" key="4">
    <source>
        <dbReference type="Proteomes" id="UP000201613"/>
    </source>
</evidence>
<keyword evidence="4" id="KW-1185">Reference proteome</keyword>
<dbReference type="InterPro" id="IPR000073">
    <property type="entry name" value="AB_hydrolase_1"/>
</dbReference>
<dbReference type="GO" id="GO:0047570">
    <property type="term" value="F:3-oxoadipate enol-lactonase activity"/>
    <property type="evidence" value="ECO:0007669"/>
    <property type="project" value="UniProtKB-EC"/>
</dbReference>
<protein>
    <submittedName>
        <fullName evidence="3">3-oxoadipate enol-lactonase 2</fullName>
        <ecNumber evidence="3">3.1.1.24</ecNumber>
    </submittedName>
</protein>
<dbReference type="InterPro" id="IPR029058">
    <property type="entry name" value="AB_hydrolase_fold"/>
</dbReference>
<dbReference type="PRINTS" id="PR00111">
    <property type="entry name" value="ABHYDROLASE"/>
</dbReference>
<dbReference type="PANTHER" id="PTHR43798">
    <property type="entry name" value="MONOACYLGLYCEROL LIPASE"/>
    <property type="match status" value="1"/>
</dbReference>
<dbReference type="Gene3D" id="3.40.50.1820">
    <property type="entry name" value="alpha/beta hydrolase"/>
    <property type="match status" value="1"/>
</dbReference>
<dbReference type="AlphaFoldDB" id="A0A238LF56"/>
<dbReference type="Proteomes" id="UP000201613">
    <property type="component" value="Unassembled WGS sequence"/>
</dbReference>